<dbReference type="OrthoDB" id="76587at2759"/>
<dbReference type="InterPro" id="IPR036404">
    <property type="entry name" value="Jacalin-like_lectin_dom_sf"/>
</dbReference>
<evidence type="ECO:0000313" key="3">
    <source>
        <dbReference type="Proteomes" id="UP000294530"/>
    </source>
</evidence>
<protein>
    <submittedName>
        <fullName evidence="2">Uncharacterized protein</fullName>
    </submittedName>
</protein>
<feature type="region of interest" description="Disordered" evidence="1">
    <location>
        <begin position="1"/>
        <end position="67"/>
    </location>
</feature>
<dbReference type="KEGG" id="blac:94345346"/>
<dbReference type="SUPFAM" id="SSF51101">
    <property type="entry name" value="Mannose-binding lectins"/>
    <property type="match status" value="1"/>
</dbReference>
<accession>A0A976NY12</accession>
<feature type="compositionally biased region" description="Basic and acidic residues" evidence="1">
    <location>
        <begin position="34"/>
        <end position="47"/>
    </location>
</feature>
<evidence type="ECO:0000313" key="2">
    <source>
        <dbReference type="EMBL" id="TDH72144.1"/>
    </source>
</evidence>
<proteinExistence type="predicted"/>
<gene>
    <name evidence="2" type="ORF">CCR75_001573</name>
</gene>
<name>A0A976NY12_BRELC</name>
<dbReference type="GeneID" id="94345346"/>
<dbReference type="Gene3D" id="2.100.10.30">
    <property type="entry name" value="Jacalin-like lectin domain"/>
    <property type="match status" value="1"/>
</dbReference>
<keyword evidence="3" id="KW-1185">Reference proteome</keyword>
<reference evidence="2 3" key="1">
    <citation type="journal article" date="2021" name="Genome Biol.">
        <title>AFLAP: assembly-free linkage analysis pipeline using k-mers from genome sequencing data.</title>
        <authorList>
            <person name="Fletcher K."/>
            <person name="Zhang L."/>
            <person name="Gil J."/>
            <person name="Han R."/>
            <person name="Cavanaugh K."/>
            <person name="Michelmore R."/>
        </authorList>
    </citation>
    <scope>NUCLEOTIDE SEQUENCE [LARGE SCALE GENOMIC DNA]</scope>
    <source>
        <strain evidence="2 3">SF5</strain>
    </source>
</reference>
<sequence length="235" mass="26303">MASPKKLPTPSNDDGVPLLDAEQEPWGRGSAAIMEDRTPEILFHEDAIGDTDSNNDDDDGASRDGATALDNDASVIMYQSMGKVGSKQKWGFEHLAIDLQMLSVGIDMANNTIVKVEGYYLPEEQKAAKVAQMFVLLLNECIVKVHLFRVRREIHAIQFVTNLRTSERFGVIKHGELCKAVEAPKGKYITSFFGDMTTDEDEMNLCVRFAEWTIEAEAFEEEVDVAEVDQVRELR</sequence>
<dbReference type="Proteomes" id="UP000294530">
    <property type="component" value="Unassembled WGS sequence"/>
</dbReference>
<evidence type="ECO:0000256" key="1">
    <source>
        <dbReference type="SAM" id="MobiDB-lite"/>
    </source>
</evidence>
<dbReference type="EMBL" id="SHOA02000003">
    <property type="protein sequence ID" value="TDH72144.1"/>
    <property type="molecule type" value="Genomic_DNA"/>
</dbReference>
<dbReference type="AlphaFoldDB" id="A0A976NY12"/>
<comment type="caution">
    <text evidence="2">The sequence shown here is derived from an EMBL/GenBank/DDBJ whole genome shotgun (WGS) entry which is preliminary data.</text>
</comment>
<organism evidence="2 3">
    <name type="scientific">Bremia lactucae</name>
    <name type="common">Lettuce downy mildew</name>
    <dbReference type="NCBI Taxonomy" id="4779"/>
    <lineage>
        <taxon>Eukaryota</taxon>
        <taxon>Sar</taxon>
        <taxon>Stramenopiles</taxon>
        <taxon>Oomycota</taxon>
        <taxon>Peronosporomycetes</taxon>
        <taxon>Peronosporales</taxon>
        <taxon>Peronosporaceae</taxon>
        <taxon>Bremia</taxon>
    </lineage>
</organism>
<dbReference type="RefSeq" id="XP_067821643.1">
    <property type="nucleotide sequence ID" value="XM_067959675.1"/>
</dbReference>